<name>A0AAX4J3S8_9PEZI</name>
<dbReference type="RefSeq" id="XP_062787336.1">
    <property type="nucleotide sequence ID" value="XM_062931285.1"/>
</dbReference>
<dbReference type="GeneID" id="87951629"/>
<organism evidence="2 3">
    <name type="scientific">Colletotrichum destructivum</name>
    <dbReference type="NCBI Taxonomy" id="34406"/>
    <lineage>
        <taxon>Eukaryota</taxon>
        <taxon>Fungi</taxon>
        <taxon>Dikarya</taxon>
        <taxon>Ascomycota</taxon>
        <taxon>Pezizomycotina</taxon>
        <taxon>Sordariomycetes</taxon>
        <taxon>Hypocreomycetidae</taxon>
        <taxon>Glomerellales</taxon>
        <taxon>Glomerellaceae</taxon>
        <taxon>Colletotrichum</taxon>
        <taxon>Colletotrichum destructivum species complex</taxon>
    </lineage>
</organism>
<keyword evidence="3" id="KW-1185">Reference proteome</keyword>
<accession>A0AAX4J3S8</accession>
<dbReference type="Proteomes" id="UP001322277">
    <property type="component" value="Chromosome 10"/>
</dbReference>
<dbReference type="KEGG" id="cdet:87951629"/>
<feature type="compositionally biased region" description="Low complexity" evidence="1">
    <location>
        <begin position="188"/>
        <end position="224"/>
    </location>
</feature>
<gene>
    <name evidence="2" type="ORF">CDEST_15129</name>
</gene>
<reference evidence="3" key="1">
    <citation type="journal article" date="2023" name="bioRxiv">
        <title>Complete genome of the Medicago anthracnose fungus, Colletotrichum destructivum, reveals a mini-chromosome-like region within a core chromosome.</title>
        <authorList>
            <person name="Lapalu N."/>
            <person name="Simon A."/>
            <person name="Lu A."/>
            <person name="Plaumann P.-L."/>
            <person name="Amselem J."/>
            <person name="Pigne S."/>
            <person name="Auger A."/>
            <person name="Koch C."/>
            <person name="Dallery J.-F."/>
            <person name="O'Connell R.J."/>
        </authorList>
    </citation>
    <scope>NUCLEOTIDE SEQUENCE [LARGE SCALE GENOMIC DNA]</scope>
    <source>
        <strain evidence="3">CBS 520.97</strain>
    </source>
</reference>
<evidence type="ECO:0000313" key="2">
    <source>
        <dbReference type="EMBL" id="WQF90115.1"/>
    </source>
</evidence>
<sequence>MCHGHPRWHPCSHTSINWHYCPSAMIDLETGVETPCSHVSYATAQPSNTDCPLLNCQFKAMGGTWTCCQCGQGPNDQGWCTMPKRMPDQDYGGISTDETRTCDHGCCAECTRYRKPQTTRFITLDDVANRANPAATRAATPDMTFGELRKGTASRKFGYGSATRSHRRGSALSKINGFLPVDEEVETTSPSTSGSSSRSSVSHKSSVSSSTSCRSSASASAGRGSVHRADLEYSSKRHKSSSGKSTKKSQKSLRSH</sequence>
<dbReference type="AlphaFoldDB" id="A0AAX4J3S8"/>
<feature type="region of interest" description="Disordered" evidence="1">
    <location>
        <begin position="183"/>
        <end position="256"/>
    </location>
</feature>
<feature type="compositionally biased region" description="Basic residues" evidence="1">
    <location>
        <begin position="236"/>
        <end position="256"/>
    </location>
</feature>
<evidence type="ECO:0000313" key="3">
    <source>
        <dbReference type="Proteomes" id="UP001322277"/>
    </source>
</evidence>
<dbReference type="EMBL" id="CP137314">
    <property type="protein sequence ID" value="WQF90115.1"/>
    <property type="molecule type" value="Genomic_DNA"/>
</dbReference>
<protein>
    <submittedName>
        <fullName evidence="2">Uncharacterized protein</fullName>
    </submittedName>
</protein>
<proteinExistence type="predicted"/>
<evidence type="ECO:0000256" key="1">
    <source>
        <dbReference type="SAM" id="MobiDB-lite"/>
    </source>
</evidence>